<dbReference type="PROSITE" id="PS01081">
    <property type="entry name" value="HTH_TETR_1"/>
    <property type="match status" value="1"/>
</dbReference>
<name>A0A4D7AYT4_9HYPH</name>
<organism evidence="6 7">
    <name type="scientific">Phreatobacter stygius</name>
    <dbReference type="NCBI Taxonomy" id="1940610"/>
    <lineage>
        <taxon>Bacteria</taxon>
        <taxon>Pseudomonadati</taxon>
        <taxon>Pseudomonadota</taxon>
        <taxon>Alphaproteobacteria</taxon>
        <taxon>Hyphomicrobiales</taxon>
        <taxon>Phreatobacteraceae</taxon>
        <taxon>Phreatobacter</taxon>
    </lineage>
</organism>
<evidence type="ECO:0000256" key="2">
    <source>
        <dbReference type="ARBA" id="ARBA00023125"/>
    </source>
</evidence>
<dbReference type="InterPro" id="IPR036271">
    <property type="entry name" value="Tet_transcr_reg_TetR-rel_C_sf"/>
</dbReference>
<protein>
    <submittedName>
        <fullName evidence="6">TetR/AcrR family transcriptional regulator</fullName>
    </submittedName>
</protein>
<dbReference type="Gene3D" id="1.10.357.10">
    <property type="entry name" value="Tetracycline Repressor, domain 2"/>
    <property type="match status" value="1"/>
</dbReference>
<dbReference type="SUPFAM" id="SSF46689">
    <property type="entry name" value="Homeodomain-like"/>
    <property type="match status" value="1"/>
</dbReference>
<dbReference type="InterPro" id="IPR023772">
    <property type="entry name" value="DNA-bd_HTH_TetR-type_CS"/>
</dbReference>
<dbReference type="OrthoDB" id="9779746at2"/>
<dbReference type="EMBL" id="CP039690">
    <property type="protein sequence ID" value="QCI65461.1"/>
    <property type="molecule type" value="Genomic_DNA"/>
</dbReference>
<dbReference type="PROSITE" id="PS50977">
    <property type="entry name" value="HTH_TETR_2"/>
    <property type="match status" value="1"/>
</dbReference>
<keyword evidence="3" id="KW-0804">Transcription</keyword>
<dbReference type="RefSeq" id="WP_136960908.1">
    <property type="nucleotide sequence ID" value="NZ_CP039690.1"/>
</dbReference>
<evidence type="ECO:0000256" key="4">
    <source>
        <dbReference type="PROSITE-ProRule" id="PRU00335"/>
    </source>
</evidence>
<sequence>MSVTAPEIAASDIVPLDRREEVLAAAAECFMRRGYEQTSMDDVAEALGATKGRVYHHFRSKPELFFQVYRRAMDILMQACEPVVAQGGSGEQRLHGMAKAHTLCMMETRTFQRTLTMGVDLYRFGETSPEHKAVLEELMGLRFVYEDLFRHTFEAGIADGTLAVPDPSLAMRTLLGALNWVTVWYSPRPGETRRHREQLAEEIVETVLGGYRARR</sequence>
<feature type="domain" description="HTH tetR-type" evidence="5">
    <location>
        <begin position="16"/>
        <end position="76"/>
    </location>
</feature>
<dbReference type="Proteomes" id="UP000298781">
    <property type="component" value="Chromosome"/>
</dbReference>
<gene>
    <name evidence="6" type="ORF">E8M01_15340</name>
</gene>
<dbReference type="InterPro" id="IPR050109">
    <property type="entry name" value="HTH-type_TetR-like_transc_reg"/>
</dbReference>
<dbReference type="InterPro" id="IPR009057">
    <property type="entry name" value="Homeodomain-like_sf"/>
</dbReference>
<dbReference type="PRINTS" id="PR00455">
    <property type="entry name" value="HTHTETR"/>
</dbReference>
<dbReference type="FunFam" id="1.10.10.60:FF:000141">
    <property type="entry name" value="TetR family transcriptional regulator"/>
    <property type="match status" value="1"/>
</dbReference>
<keyword evidence="2 4" id="KW-0238">DNA-binding</keyword>
<evidence type="ECO:0000256" key="1">
    <source>
        <dbReference type="ARBA" id="ARBA00023015"/>
    </source>
</evidence>
<feature type="DNA-binding region" description="H-T-H motif" evidence="4">
    <location>
        <begin position="39"/>
        <end position="58"/>
    </location>
</feature>
<dbReference type="Gene3D" id="1.10.10.60">
    <property type="entry name" value="Homeodomain-like"/>
    <property type="match status" value="1"/>
</dbReference>
<keyword evidence="7" id="KW-1185">Reference proteome</keyword>
<dbReference type="InterPro" id="IPR001647">
    <property type="entry name" value="HTH_TetR"/>
</dbReference>
<dbReference type="PANTHER" id="PTHR30055:SF234">
    <property type="entry name" value="HTH-TYPE TRANSCRIPTIONAL REGULATOR BETI"/>
    <property type="match status" value="1"/>
</dbReference>
<dbReference type="GO" id="GO:0003700">
    <property type="term" value="F:DNA-binding transcription factor activity"/>
    <property type="evidence" value="ECO:0007669"/>
    <property type="project" value="TreeGrafter"/>
</dbReference>
<dbReference type="AlphaFoldDB" id="A0A4D7AYT4"/>
<evidence type="ECO:0000259" key="5">
    <source>
        <dbReference type="PROSITE" id="PS50977"/>
    </source>
</evidence>
<dbReference type="Pfam" id="PF17932">
    <property type="entry name" value="TetR_C_24"/>
    <property type="match status" value="1"/>
</dbReference>
<dbReference type="GO" id="GO:0000976">
    <property type="term" value="F:transcription cis-regulatory region binding"/>
    <property type="evidence" value="ECO:0007669"/>
    <property type="project" value="TreeGrafter"/>
</dbReference>
<evidence type="ECO:0000313" key="7">
    <source>
        <dbReference type="Proteomes" id="UP000298781"/>
    </source>
</evidence>
<dbReference type="PANTHER" id="PTHR30055">
    <property type="entry name" value="HTH-TYPE TRANSCRIPTIONAL REGULATOR RUTR"/>
    <property type="match status" value="1"/>
</dbReference>
<evidence type="ECO:0000256" key="3">
    <source>
        <dbReference type="ARBA" id="ARBA00023163"/>
    </source>
</evidence>
<evidence type="ECO:0000313" key="6">
    <source>
        <dbReference type="EMBL" id="QCI65461.1"/>
    </source>
</evidence>
<proteinExistence type="predicted"/>
<dbReference type="SUPFAM" id="SSF48498">
    <property type="entry name" value="Tetracyclin repressor-like, C-terminal domain"/>
    <property type="match status" value="1"/>
</dbReference>
<dbReference type="InterPro" id="IPR041490">
    <property type="entry name" value="KstR2_TetR_C"/>
</dbReference>
<dbReference type="Pfam" id="PF00440">
    <property type="entry name" value="TetR_N"/>
    <property type="match status" value="1"/>
</dbReference>
<dbReference type="KEGG" id="pstg:E8M01_15340"/>
<keyword evidence="1" id="KW-0805">Transcription regulation</keyword>
<accession>A0A4D7AYT4</accession>
<reference evidence="6 7" key="1">
    <citation type="submission" date="2019-04" db="EMBL/GenBank/DDBJ databases">
        <title>Phreatobacter aquaticus sp. nov.</title>
        <authorList>
            <person name="Choi A."/>
        </authorList>
    </citation>
    <scope>NUCLEOTIDE SEQUENCE [LARGE SCALE GENOMIC DNA]</scope>
    <source>
        <strain evidence="6 7">KCTC 52518</strain>
    </source>
</reference>